<dbReference type="HOGENOM" id="CLU_074343_4_3_5"/>
<dbReference type="eggNOG" id="COG3544">
    <property type="taxonomic scope" value="Bacteria"/>
</dbReference>
<dbReference type="EMBL" id="CP000748">
    <property type="protein sequence ID" value="ACG80156.1"/>
    <property type="molecule type" value="Genomic_DNA"/>
</dbReference>
<evidence type="ECO:0000256" key="1">
    <source>
        <dbReference type="SAM" id="MobiDB-lite"/>
    </source>
</evidence>
<gene>
    <name evidence="3" type="ordered locus">PHZ_p0213</name>
</gene>
<evidence type="ECO:0000313" key="4">
    <source>
        <dbReference type="Proteomes" id="UP000001868"/>
    </source>
</evidence>
<feature type="domain" description="DUF305" evidence="2">
    <location>
        <begin position="22"/>
        <end position="107"/>
    </location>
</feature>
<dbReference type="Gene3D" id="1.20.1260.10">
    <property type="match status" value="1"/>
</dbReference>
<accession>B4RII1</accession>
<proteinExistence type="predicted"/>
<organism evidence="3 4">
    <name type="scientific">Phenylobacterium zucineum (strain HLK1)</name>
    <dbReference type="NCBI Taxonomy" id="450851"/>
    <lineage>
        <taxon>Bacteria</taxon>
        <taxon>Pseudomonadati</taxon>
        <taxon>Pseudomonadota</taxon>
        <taxon>Alphaproteobacteria</taxon>
        <taxon>Caulobacterales</taxon>
        <taxon>Caulobacteraceae</taxon>
        <taxon>Phenylobacterium</taxon>
    </lineage>
</organism>
<geneLocation type="plasmid" evidence="4">
    <name>pHLK1</name>
</geneLocation>
<dbReference type="PANTHER" id="PTHR36933">
    <property type="entry name" value="SLL0788 PROTEIN"/>
    <property type="match status" value="1"/>
</dbReference>
<dbReference type="AlphaFoldDB" id="B4RII1"/>
<evidence type="ECO:0000259" key="2">
    <source>
        <dbReference type="Pfam" id="PF03713"/>
    </source>
</evidence>
<evidence type="ECO:0000313" key="3">
    <source>
        <dbReference type="EMBL" id="ACG80156.1"/>
    </source>
</evidence>
<keyword evidence="4" id="KW-1185">Reference proteome</keyword>
<reference evidence="3 4" key="1">
    <citation type="journal article" date="2008" name="BMC Genomics">
        <title>Complete genome of Phenylobacterium zucineum - a novel facultative intracellular bacterium isolated from human erythroleukemia cell line K562.</title>
        <authorList>
            <person name="Luo Y."/>
            <person name="Xu X."/>
            <person name="Ding Z."/>
            <person name="Liu Z."/>
            <person name="Zhang B."/>
            <person name="Yan Z."/>
            <person name="Sun J."/>
            <person name="Hu S."/>
            <person name="Hu X."/>
        </authorList>
    </citation>
    <scope>NUCLEOTIDE SEQUENCE [LARGE SCALE GENOMIC DNA]</scope>
    <source>
        <strain evidence="4">HLK1</strain>
        <plasmid evidence="4">Plasmid pHLK1</plasmid>
    </source>
</reference>
<dbReference type="InterPro" id="IPR012347">
    <property type="entry name" value="Ferritin-like"/>
</dbReference>
<dbReference type="Pfam" id="PF03713">
    <property type="entry name" value="DUF305"/>
    <property type="match status" value="1"/>
</dbReference>
<feature type="region of interest" description="Disordered" evidence="1">
    <location>
        <begin position="1"/>
        <end position="35"/>
    </location>
</feature>
<sequence>MAGPALAQPAAKPAPEHKGMDHSAMQHGSMAKHEYAQVMQGMHKTMMSREDADPDRAFALKMIEHHRMGIAMADVLQKHGDNPDAKRMATRMAAEQRKDIAELQAWLDRNGGRTPKP</sequence>
<dbReference type="InterPro" id="IPR005183">
    <property type="entry name" value="DUF305_CopM-like"/>
</dbReference>
<dbReference type="Proteomes" id="UP000001868">
    <property type="component" value="Plasmid pHLK1"/>
</dbReference>
<keyword evidence="3" id="KW-0614">Plasmid</keyword>
<dbReference type="PANTHER" id="PTHR36933:SF1">
    <property type="entry name" value="SLL0788 PROTEIN"/>
    <property type="match status" value="1"/>
</dbReference>
<feature type="compositionally biased region" description="Low complexity" evidence="1">
    <location>
        <begin position="1"/>
        <end position="13"/>
    </location>
</feature>
<protein>
    <recommendedName>
        <fullName evidence="2">DUF305 domain-containing protein</fullName>
    </recommendedName>
</protein>
<name>B4RII1_PHEZH</name>
<dbReference type="KEGG" id="pzu:PHZ_p0213"/>